<accession>A0A6I7HJP6</accession>
<dbReference type="PROSITE" id="PS51257">
    <property type="entry name" value="PROKAR_LIPOPROTEIN"/>
    <property type="match status" value="1"/>
</dbReference>
<protein>
    <submittedName>
        <fullName evidence="2">Uncharacterized protein</fullName>
    </submittedName>
</protein>
<gene>
    <name evidence="2" type="ORF">DFR48_10749</name>
</gene>
<sequence>MKKTLLWTVGGLAMATACGLVGLAHLSATLITLTTFFAVPAFLVVAFDALPLRQGRQMKSERVQR</sequence>
<keyword evidence="1" id="KW-1133">Transmembrane helix</keyword>
<keyword evidence="3" id="KW-1185">Reference proteome</keyword>
<feature type="transmembrane region" description="Helical" evidence="1">
    <location>
        <begin position="27"/>
        <end position="50"/>
    </location>
</feature>
<name>A0A6I7HJP6_9HYPH</name>
<keyword evidence="1" id="KW-0812">Transmembrane</keyword>
<proteinExistence type="predicted"/>
<dbReference type="Proteomes" id="UP000252582">
    <property type="component" value="Unassembled WGS sequence"/>
</dbReference>
<evidence type="ECO:0000313" key="2">
    <source>
        <dbReference type="EMBL" id="RCW23180.1"/>
    </source>
</evidence>
<comment type="caution">
    <text evidence="2">The sequence shown here is derived from an EMBL/GenBank/DDBJ whole genome shotgun (WGS) entry which is preliminary data.</text>
</comment>
<dbReference type="EMBL" id="QPIX01000007">
    <property type="protein sequence ID" value="RCW23180.1"/>
    <property type="molecule type" value="Genomic_DNA"/>
</dbReference>
<organism evidence="2 3">
    <name type="scientific">Ciceribacter lividus</name>
    <dbReference type="NCBI Taxonomy" id="1197950"/>
    <lineage>
        <taxon>Bacteria</taxon>
        <taxon>Pseudomonadati</taxon>
        <taxon>Pseudomonadota</taxon>
        <taxon>Alphaproteobacteria</taxon>
        <taxon>Hyphomicrobiales</taxon>
        <taxon>Rhizobiaceae</taxon>
        <taxon>Ciceribacter</taxon>
    </lineage>
</organism>
<dbReference type="AlphaFoldDB" id="A0A6I7HJP6"/>
<reference evidence="2 3" key="1">
    <citation type="submission" date="2018-07" db="EMBL/GenBank/DDBJ databases">
        <title>Genomic Encyclopedia of Type Strains, Phase IV (KMG-IV): sequencing the most valuable type-strain genomes for metagenomic binning, comparative biology and taxonomic classification.</title>
        <authorList>
            <person name="Goeker M."/>
        </authorList>
    </citation>
    <scope>NUCLEOTIDE SEQUENCE [LARGE SCALE GENOMIC DNA]</scope>
    <source>
        <strain evidence="2 3">DSM 25528</strain>
    </source>
</reference>
<dbReference type="RefSeq" id="WP_114363623.1">
    <property type="nucleotide sequence ID" value="NZ_QPIX01000007.1"/>
</dbReference>
<evidence type="ECO:0000313" key="3">
    <source>
        <dbReference type="Proteomes" id="UP000252582"/>
    </source>
</evidence>
<evidence type="ECO:0000256" key="1">
    <source>
        <dbReference type="SAM" id="Phobius"/>
    </source>
</evidence>
<keyword evidence="1" id="KW-0472">Membrane</keyword>